<evidence type="ECO:0000313" key="2">
    <source>
        <dbReference type="EMBL" id="MBW7462166.1"/>
    </source>
</evidence>
<keyword evidence="2" id="KW-0547">Nucleotide-binding</keyword>
<dbReference type="PANTHER" id="PTHR24221:SF276">
    <property type="entry name" value="ABC TRANSPORTER, ATP-BINDING_PERMEASE PROTEIN"/>
    <property type="match status" value="1"/>
</dbReference>
<proteinExistence type="predicted"/>
<evidence type="ECO:0000259" key="1">
    <source>
        <dbReference type="Pfam" id="PF00005"/>
    </source>
</evidence>
<dbReference type="InterPro" id="IPR039421">
    <property type="entry name" value="Type_1_exporter"/>
</dbReference>
<dbReference type="PANTHER" id="PTHR24221">
    <property type="entry name" value="ATP-BINDING CASSETTE SUB-FAMILY B"/>
    <property type="match status" value="1"/>
</dbReference>
<dbReference type="SUPFAM" id="SSF52540">
    <property type="entry name" value="P-loop containing nucleoside triphosphate hydrolases"/>
    <property type="match status" value="1"/>
</dbReference>
<sequence>VSFAYVGKEAVLRNITLSCLPGETVGIIGSTGSGKSTLVSLIPRFYDADSGTVEVGGEDVSAIEPARLREKIAIVPQKTVLFTGTIRENLLWGKEDATQEELERAARMAQAEEFILKC</sequence>
<feature type="domain" description="ABC transporter" evidence="1">
    <location>
        <begin position="12"/>
        <end position="108"/>
    </location>
</feature>
<dbReference type="EMBL" id="JAHZIK010003647">
    <property type="protein sequence ID" value="MBW7462166.1"/>
    <property type="molecule type" value="Genomic_DNA"/>
</dbReference>
<reference evidence="2 3" key="1">
    <citation type="submission" date="2021-07" db="EMBL/GenBank/DDBJ databases">
        <title>Paenibacillus radiodurans sp. nov., isolated from the southeastern edge of Tengger Desert.</title>
        <authorList>
            <person name="Zhang G."/>
        </authorList>
    </citation>
    <scope>NUCLEOTIDE SEQUENCE [LARGE SCALE GENOMIC DNA]</scope>
    <source>
        <strain evidence="2 3">CCM 7311</strain>
    </source>
</reference>
<evidence type="ECO:0000313" key="3">
    <source>
        <dbReference type="Proteomes" id="UP001519887"/>
    </source>
</evidence>
<dbReference type="InterPro" id="IPR027417">
    <property type="entry name" value="P-loop_NTPase"/>
</dbReference>
<dbReference type="Gene3D" id="3.40.50.300">
    <property type="entry name" value="P-loop containing nucleotide triphosphate hydrolases"/>
    <property type="match status" value="1"/>
</dbReference>
<feature type="non-terminal residue" evidence="2">
    <location>
        <position position="118"/>
    </location>
</feature>
<accession>A0ABS7CNR4</accession>
<keyword evidence="2" id="KW-0067">ATP-binding</keyword>
<gene>
    <name evidence="2" type="ORF">K0U00_49765</name>
</gene>
<feature type="non-terminal residue" evidence="2">
    <location>
        <position position="1"/>
    </location>
</feature>
<keyword evidence="3" id="KW-1185">Reference proteome</keyword>
<organism evidence="2 3">
    <name type="scientific">Paenibacillus sepulcri</name>
    <dbReference type="NCBI Taxonomy" id="359917"/>
    <lineage>
        <taxon>Bacteria</taxon>
        <taxon>Bacillati</taxon>
        <taxon>Bacillota</taxon>
        <taxon>Bacilli</taxon>
        <taxon>Bacillales</taxon>
        <taxon>Paenibacillaceae</taxon>
        <taxon>Paenibacillus</taxon>
    </lineage>
</organism>
<comment type="caution">
    <text evidence="2">The sequence shown here is derived from an EMBL/GenBank/DDBJ whole genome shotgun (WGS) entry which is preliminary data.</text>
</comment>
<protein>
    <submittedName>
        <fullName evidence="2">ATP-binding cassette domain-containing protein</fullName>
    </submittedName>
</protein>
<dbReference type="Pfam" id="PF00005">
    <property type="entry name" value="ABC_tran"/>
    <property type="match status" value="1"/>
</dbReference>
<name>A0ABS7CNR4_9BACL</name>
<dbReference type="GO" id="GO:0005524">
    <property type="term" value="F:ATP binding"/>
    <property type="evidence" value="ECO:0007669"/>
    <property type="project" value="UniProtKB-KW"/>
</dbReference>
<dbReference type="InterPro" id="IPR003439">
    <property type="entry name" value="ABC_transporter-like_ATP-bd"/>
</dbReference>
<dbReference type="Proteomes" id="UP001519887">
    <property type="component" value="Unassembled WGS sequence"/>
</dbReference>